<evidence type="ECO:0000313" key="2">
    <source>
        <dbReference type="Proteomes" id="UP001497700"/>
    </source>
</evidence>
<comment type="caution">
    <text evidence="1">The sequence shown here is derived from an EMBL/GenBank/DDBJ whole genome shotgun (WGS) entry which is preliminary data.</text>
</comment>
<organism evidence="1 2">
    <name type="scientific">Hypoxylon rubiginosum</name>
    <dbReference type="NCBI Taxonomy" id="110542"/>
    <lineage>
        <taxon>Eukaryota</taxon>
        <taxon>Fungi</taxon>
        <taxon>Dikarya</taxon>
        <taxon>Ascomycota</taxon>
        <taxon>Pezizomycotina</taxon>
        <taxon>Sordariomycetes</taxon>
        <taxon>Xylariomycetidae</taxon>
        <taxon>Xylariales</taxon>
        <taxon>Hypoxylaceae</taxon>
        <taxon>Hypoxylon</taxon>
    </lineage>
</organism>
<sequence length="297" mass="32247">MPTKEAHAVLSWTPADDIAAAHLDHFRSVPWLADIISLDGVRPYTADLLAGVTTATQPGCDPVLDGILARDGGVSRHICLLAGFGILPPVGRQLRERGAVDPSVKRGNENNGEKHYLKRKQIENVKRGKKNELASKCTDRGERCSGSNARKAKLEGDGRVDESPFRRDEDDDFPIHLDILTLGPALQGIPHTTHGGVLTMLIDATCGRVGFMHRDPRGQTYSAYTNVRFLRPIIAPSTPASGDQEEEEVTVLVRTQISAKETRGGKMIIRASVEGDGGVVYAVGESMVVEKVWKGKL</sequence>
<accession>A0ACB9YUV2</accession>
<protein>
    <submittedName>
        <fullName evidence="1">Uncharacterized protein</fullName>
    </submittedName>
</protein>
<keyword evidence="2" id="KW-1185">Reference proteome</keyword>
<dbReference type="EMBL" id="MU393514">
    <property type="protein sequence ID" value="KAI4862982.1"/>
    <property type="molecule type" value="Genomic_DNA"/>
</dbReference>
<gene>
    <name evidence="1" type="ORF">F4820DRAFT_428603</name>
</gene>
<name>A0ACB9YUV2_9PEZI</name>
<reference evidence="1 2" key="1">
    <citation type="journal article" date="2022" name="New Phytol.">
        <title>Ecological generalism drives hyperdiversity of secondary metabolite gene clusters in xylarialean endophytes.</title>
        <authorList>
            <person name="Franco M.E.E."/>
            <person name="Wisecaver J.H."/>
            <person name="Arnold A.E."/>
            <person name="Ju Y.M."/>
            <person name="Slot J.C."/>
            <person name="Ahrendt S."/>
            <person name="Moore L.P."/>
            <person name="Eastman K.E."/>
            <person name="Scott K."/>
            <person name="Konkel Z."/>
            <person name="Mondo S.J."/>
            <person name="Kuo A."/>
            <person name="Hayes R.D."/>
            <person name="Haridas S."/>
            <person name="Andreopoulos B."/>
            <person name="Riley R."/>
            <person name="LaButti K."/>
            <person name="Pangilinan J."/>
            <person name="Lipzen A."/>
            <person name="Amirebrahimi M."/>
            <person name="Yan J."/>
            <person name="Adam C."/>
            <person name="Keymanesh K."/>
            <person name="Ng V."/>
            <person name="Louie K."/>
            <person name="Northen T."/>
            <person name="Drula E."/>
            <person name="Henrissat B."/>
            <person name="Hsieh H.M."/>
            <person name="Youens-Clark K."/>
            <person name="Lutzoni F."/>
            <person name="Miadlikowska J."/>
            <person name="Eastwood D.C."/>
            <person name="Hamelin R.C."/>
            <person name="Grigoriev I.V."/>
            <person name="U'Ren J.M."/>
        </authorList>
    </citation>
    <scope>NUCLEOTIDE SEQUENCE [LARGE SCALE GENOMIC DNA]</scope>
    <source>
        <strain evidence="1 2">CBS 119005</strain>
    </source>
</reference>
<proteinExistence type="predicted"/>
<evidence type="ECO:0000313" key="1">
    <source>
        <dbReference type="EMBL" id="KAI4862982.1"/>
    </source>
</evidence>
<dbReference type="Proteomes" id="UP001497700">
    <property type="component" value="Unassembled WGS sequence"/>
</dbReference>